<dbReference type="SUPFAM" id="SSF160527">
    <property type="entry name" value="V-type ATPase subunit E-like"/>
    <property type="match status" value="1"/>
</dbReference>
<dbReference type="Gene3D" id="3.30.2320.30">
    <property type="entry name" value="ATP synthase, E subunit, C-terminal"/>
    <property type="match status" value="1"/>
</dbReference>
<dbReference type="AlphaFoldDB" id="Q759B9"/>
<dbReference type="KEGG" id="ago:AGOS_ADR358W"/>
<dbReference type="STRING" id="284811.Q759B9"/>
<keyword evidence="3" id="KW-0406">Ion transport</keyword>
<gene>
    <name evidence="4" type="ORF">AGOS_ADR358W</name>
</gene>
<dbReference type="InParanoid" id="Q759B9"/>
<keyword evidence="5" id="KW-1185">Reference proteome</keyword>
<dbReference type="eggNOG" id="KOG1664">
    <property type="taxonomic scope" value="Eukaryota"/>
</dbReference>
<dbReference type="GO" id="GO:0000221">
    <property type="term" value="C:vacuolar proton-transporting V-type ATPase, V1 domain"/>
    <property type="evidence" value="ECO:0007669"/>
    <property type="project" value="EnsemblFungi"/>
</dbReference>
<evidence type="ECO:0000313" key="5">
    <source>
        <dbReference type="Proteomes" id="UP000000591"/>
    </source>
</evidence>
<reference evidence="5" key="2">
    <citation type="journal article" date="2013" name="G3 (Bethesda)">
        <title>Genomes of Ashbya fungi isolated from insects reveal four mating-type loci, numerous translocations, lack of transposons, and distinct gene duplications.</title>
        <authorList>
            <person name="Dietrich F.S."/>
            <person name="Voegeli S."/>
            <person name="Kuo S."/>
            <person name="Philippsen P."/>
        </authorList>
    </citation>
    <scope>GENOME REANNOTATION</scope>
    <source>
        <strain evidence="5">ATCC 10895 / CBS 109.51 / FGSC 9923 / NRRL Y-1056</strain>
    </source>
</reference>
<dbReference type="GeneID" id="4620619"/>
<proteinExistence type="inferred from homology"/>
<dbReference type="PANTHER" id="PTHR45715">
    <property type="entry name" value="ATPASE H+-TRANSPORTING V1 SUBUNIT E1A-RELATED"/>
    <property type="match status" value="1"/>
</dbReference>
<evidence type="ECO:0000313" key="4">
    <source>
        <dbReference type="EMBL" id="AAS52278.2"/>
    </source>
</evidence>
<dbReference type="GO" id="GO:0045121">
    <property type="term" value="C:membrane raft"/>
    <property type="evidence" value="ECO:0007669"/>
    <property type="project" value="EnsemblFungi"/>
</dbReference>
<evidence type="ECO:0000256" key="2">
    <source>
        <dbReference type="ARBA" id="ARBA00022448"/>
    </source>
</evidence>
<sequence>MSTITSLTPNQVSDELNKMQAFIKKEAEEKAKEIQLKADQEYEIEKSSLVRSETSNIDAVTADKRKKASLQQQIVMSSISNKMRLRALSTREEVLQEIFEAAREKLRDIPANEARYRPVLRELAVEALLRLLEPEATVRVRAADAELLRSLQQEIVERYKQESGRDVVLSISPEHLGKDIAGGVVVTDATGRIVVNNTLEERLKLLDTSALPKIRLELFGPSKSRKFFD</sequence>
<dbReference type="GO" id="GO:0000329">
    <property type="term" value="C:fungal-type vacuole membrane"/>
    <property type="evidence" value="ECO:0007669"/>
    <property type="project" value="EnsemblFungi"/>
</dbReference>
<keyword evidence="2" id="KW-0813">Transport</keyword>
<dbReference type="EMBL" id="AE016817">
    <property type="protein sequence ID" value="AAS52278.2"/>
    <property type="molecule type" value="Genomic_DNA"/>
</dbReference>
<name>Q759B9_EREGS</name>
<evidence type="ECO:0000256" key="1">
    <source>
        <dbReference type="ARBA" id="ARBA00005901"/>
    </source>
</evidence>
<evidence type="ECO:0000256" key="3">
    <source>
        <dbReference type="ARBA" id="ARBA00023065"/>
    </source>
</evidence>
<dbReference type="InterPro" id="IPR002842">
    <property type="entry name" value="ATPase_V1_Esu"/>
</dbReference>
<organism evidence="4 5">
    <name type="scientific">Eremothecium gossypii (strain ATCC 10895 / CBS 109.51 / FGSC 9923 / NRRL Y-1056)</name>
    <name type="common">Yeast</name>
    <name type="synonym">Ashbya gossypii</name>
    <dbReference type="NCBI Taxonomy" id="284811"/>
    <lineage>
        <taxon>Eukaryota</taxon>
        <taxon>Fungi</taxon>
        <taxon>Dikarya</taxon>
        <taxon>Ascomycota</taxon>
        <taxon>Saccharomycotina</taxon>
        <taxon>Saccharomycetes</taxon>
        <taxon>Saccharomycetales</taxon>
        <taxon>Saccharomycetaceae</taxon>
        <taxon>Eremothecium</taxon>
    </lineage>
</organism>
<accession>Q759B9</accession>
<dbReference type="InterPro" id="IPR038495">
    <property type="entry name" value="ATPase_E_C"/>
</dbReference>
<dbReference type="RefSeq" id="NP_984454.2">
    <property type="nucleotide sequence ID" value="NM_209807.2"/>
</dbReference>
<dbReference type="Proteomes" id="UP000000591">
    <property type="component" value="Chromosome IV"/>
</dbReference>
<dbReference type="HOGENOM" id="CLU_073641_0_0_1"/>
<reference evidence="4 5" key="1">
    <citation type="journal article" date="2004" name="Science">
        <title>The Ashbya gossypii genome as a tool for mapping the ancient Saccharomyces cerevisiae genome.</title>
        <authorList>
            <person name="Dietrich F.S."/>
            <person name="Voegeli S."/>
            <person name="Brachat S."/>
            <person name="Lerch A."/>
            <person name="Gates K."/>
            <person name="Steiner S."/>
            <person name="Mohr C."/>
            <person name="Pohlmann R."/>
            <person name="Luedi P."/>
            <person name="Choi S."/>
            <person name="Wing R.A."/>
            <person name="Flavier A."/>
            <person name="Gaffney T.D."/>
            <person name="Philippsen P."/>
        </authorList>
    </citation>
    <scope>NUCLEOTIDE SEQUENCE [LARGE SCALE GENOMIC DNA]</scope>
    <source>
        <strain evidence="5">ATCC 10895 / CBS 109.51 / FGSC 9923 / NRRL Y-1056</strain>
    </source>
</reference>
<protein>
    <submittedName>
        <fullName evidence="4">ADR358Wp</fullName>
    </submittedName>
</protein>
<comment type="similarity">
    <text evidence="1">Belongs to the V-ATPase E subunit family.</text>
</comment>
<dbReference type="FunCoup" id="Q759B9">
    <property type="interactions" value="794"/>
</dbReference>
<dbReference type="Gene3D" id="6.10.250.1620">
    <property type="match status" value="1"/>
</dbReference>
<dbReference type="Pfam" id="PF01991">
    <property type="entry name" value="vATP-synt_E"/>
    <property type="match status" value="1"/>
</dbReference>
<dbReference type="GO" id="GO:0046961">
    <property type="term" value="F:proton-transporting ATPase activity, rotational mechanism"/>
    <property type="evidence" value="ECO:0000318"/>
    <property type="project" value="GO_Central"/>
</dbReference>
<dbReference type="OMA" id="QHMMAFI"/>
<dbReference type="OrthoDB" id="10263003at2759"/>
<dbReference type="HAMAP" id="MF_00311">
    <property type="entry name" value="ATP_synth_E_arch"/>
    <property type="match status" value="1"/>
</dbReference>